<dbReference type="InterPro" id="IPR036034">
    <property type="entry name" value="PDZ_sf"/>
</dbReference>
<organism evidence="8 9">
    <name type="scientific">Dinghuibacter silviterrae</name>
    <dbReference type="NCBI Taxonomy" id="1539049"/>
    <lineage>
        <taxon>Bacteria</taxon>
        <taxon>Pseudomonadati</taxon>
        <taxon>Bacteroidota</taxon>
        <taxon>Chitinophagia</taxon>
        <taxon>Chitinophagales</taxon>
        <taxon>Chitinophagaceae</taxon>
        <taxon>Dinghuibacter</taxon>
    </lineage>
</organism>
<dbReference type="GO" id="GO:0007165">
    <property type="term" value="P:signal transduction"/>
    <property type="evidence" value="ECO:0007669"/>
    <property type="project" value="TreeGrafter"/>
</dbReference>
<dbReference type="Pfam" id="PF13180">
    <property type="entry name" value="PDZ_2"/>
    <property type="match status" value="1"/>
</dbReference>
<dbReference type="CDD" id="cd06782">
    <property type="entry name" value="cpPDZ_CPP-like"/>
    <property type="match status" value="1"/>
</dbReference>
<dbReference type="PANTHER" id="PTHR32060">
    <property type="entry name" value="TAIL-SPECIFIC PROTEASE"/>
    <property type="match status" value="1"/>
</dbReference>
<dbReference type="GO" id="GO:0008236">
    <property type="term" value="F:serine-type peptidase activity"/>
    <property type="evidence" value="ECO:0007669"/>
    <property type="project" value="UniProtKB-KW"/>
</dbReference>
<comment type="similarity">
    <text evidence="1 5">Belongs to the peptidase S41A family.</text>
</comment>
<dbReference type="Proteomes" id="UP000294498">
    <property type="component" value="Unassembled WGS sequence"/>
</dbReference>
<dbReference type="Gene3D" id="3.90.226.10">
    <property type="entry name" value="2-enoyl-CoA Hydratase, Chain A, domain 1"/>
    <property type="match status" value="1"/>
</dbReference>
<dbReference type="SMART" id="SM00228">
    <property type="entry name" value="PDZ"/>
    <property type="match status" value="1"/>
</dbReference>
<evidence type="ECO:0000256" key="1">
    <source>
        <dbReference type="ARBA" id="ARBA00009179"/>
    </source>
</evidence>
<evidence type="ECO:0000256" key="3">
    <source>
        <dbReference type="ARBA" id="ARBA00022801"/>
    </source>
</evidence>
<dbReference type="EMBL" id="SODV01000002">
    <property type="protein sequence ID" value="TDW97316.1"/>
    <property type="molecule type" value="Genomic_DNA"/>
</dbReference>
<dbReference type="PROSITE" id="PS50106">
    <property type="entry name" value="PDZ"/>
    <property type="match status" value="1"/>
</dbReference>
<sequence>MPNFSEIRTFTSAKYTIQMNNNRRIQVWLPLLFALTMIVGMWIGFALSRDMGGSGGGLFSRTGASTSLQEILDLVRNRYVDSVNVPAVTDSAIGTVLDQLDPHSAFIPASELAEVNEDLEGGFEGIGIEFNLLNDTLNVVSVVPGGPSEKAGLMVGDQILKVNDSLLNGRKLTNDLVRKMLKGPEASQVKISVLRQGQPKDFVITRSLVPLNSLDAAYMLEPEVGYIKLNKFSATTYQEFMDAMDSLKKKGMQRLVLDLRDNGGGYMEQAVKIADEFLDDNKLIVYTQGVHSPKKEYKADHPGIFEKGKLVVLVDEGTASASEILTGSLQDWDRATIIGRRSFGKGLVQEQYSLTDGSALRLTIARYYTPLGRCIQKSYAKGIKVYEDDLLNRIHNGELVNADSNKVAVGQVYTTPLGRKVYGGGGIMPDLFVPLDTTEYSPVITRLLRYNTLVDFAYKYYVGHRSAMDQYGSPAAFARDFHTTEALWADLARFAVRDSVQLQYLPARDKDMLLLRTKSLLAHQIWRMEGFYEVYNQDDTMIKKAEEVLK</sequence>
<dbReference type="AlphaFoldDB" id="A0A4R8DJF0"/>
<evidence type="ECO:0000259" key="7">
    <source>
        <dbReference type="PROSITE" id="PS50106"/>
    </source>
</evidence>
<dbReference type="Pfam" id="PF03572">
    <property type="entry name" value="Peptidase_S41"/>
    <property type="match status" value="1"/>
</dbReference>
<protein>
    <submittedName>
        <fullName evidence="8">S41A family C-terminal processing peptidase-3</fullName>
    </submittedName>
</protein>
<dbReference type="SMART" id="SM00245">
    <property type="entry name" value="TSPc"/>
    <property type="match status" value="1"/>
</dbReference>
<evidence type="ECO:0000256" key="4">
    <source>
        <dbReference type="ARBA" id="ARBA00022825"/>
    </source>
</evidence>
<dbReference type="GO" id="GO:0030288">
    <property type="term" value="C:outer membrane-bounded periplasmic space"/>
    <property type="evidence" value="ECO:0007669"/>
    <property type="project" value="TreeGrafter"/>
</dbReference>
<dbReference type="GO" id="GO:0004175">
    <property type="term" value="F:endopeptidase activity"/>
    <property type="evidence" value="ECO:0007669"/>
    <property type="project" value="TreeGrafter"/>
</dbReference>
<name>A0A4R8DJF0_9BACT</name>
<proteinExistence type="inferred from homology"/>
<dbReference type="Gene3D" id="2.30.42.10">
    <property type="match status" value="1"/>
</dbReference>
<dbReference type="InterPro" id="IPR001478">
    <property type="entry name" value="PDZ"/>
</dbReference>
<feature type="domain" description="PDZ" evidence="7">
    <location>
        <begin position="112"/>
        <end position="182"/>
    </location>
</feature>
<evidence type="ECO:0000256" key="5">
    <source>
        <dbReference type="RuleBase" id="RU004404"/>
    </source>
</evidence>
<dbReference type="InterPro" id="IPR004447">
    <property type="entry name" value="Peptidase_S41A"/>
</dbReference>
<evidence type="ECO:0000256" key="2">
    <source>
        <dbReference type="ARBA" id="ARBA00022670"/>
    </source>
</evidence>
<keyword evidence="9" id="KW-1185">Reference proteome</keyword>
<keyword evidence="6" id="KW-0812">Transmembrane</keyword>
<comment type="caution">
    <text evidence="8">The sequence shown here is derived from an EMBL/GenBank/DDBJ whole genome shotgun (WGS) entry which is preliminary data.</text>
</comment>
<reference evidence="8 9" key="1">
    <citation type="submission" date="2019-03" db="EMBL/GenBank/DDBJ databases">
        <title>Genomic Encyclopedia of Type Strains, Phase IV (KMG-IV): sequencing the most valuable type-strain genomes for metagenomic binning, comparative biology and taxonomic classification.</title>
        <authorList>
            <person name="Goeker M."/>
        </authorList>
    </citation>
    <scope>NUCLEOTIDE SEQUENCE [LARGE SCALE GENOMIC DNA]</scope>
    <source>
        <strain evidence="8 9">DSM 100059</strain>
    </source>
</reference>
<accession>A0A4R8DJF0</accession>
<feature type="transmembrane region" description="Helical" evidence="6">
    <location>
        <begin position="27"/>
        <end position="47"/>
    </location>
</feature>
<dbReference type="SUPFAM" id="SSF52096">
    <property type="entry name" value="ClpP/crotonase"/>
    <property type="match status" value="1"/>
</dbReference>
<evidence type="ECO:0000256" key="6">
    <source>
        <dbReference type="SAM" id="Phobius"/>
    </source>
</evidence>
<dbReference type="CDD" id="cd07560">
    <property type="entry name" value="Peptidase_S41_CPP"/>
    <property type="match status" value="1"/>
</dbReference>
<evidence type="ECO:0000313" key="8">
    <source>
        <dbReference type="EMBL" id="TDW97316.1"/>
    </source>
</evidence>
<keyword evidence="6" id="KW-0472">Membrane</keyword>
<evidence type="ECO:0000313" key="9">
    <source>
        <dbReference type="Proteomes" id="UP000294498"/>
    </source>
</evidence>
<dbReference type="NCBIfam" id="TIGR00225">
    <property type="entry name" value="prc"/>
    <property type="match status" value="1"/>
</dbReference>
<keyword evidence="6" id="KW-1133">Transmembrane helix</keyword>
<keyword evidence="4 5" id="KW-0720">Serine protease</keyword>
<dbReference type="InterPro" id="IPR029045">
    <property type="entry name" value="ClpP/crotonase-like_dom_sf"/>
</dbReference>
<keyword evidence="2 5" id="KW-0645">Protease</keyword>
<keyword evidence="3 5" id="KW-0378">Hydrolase</keyword>
<dbReference type="Gene3D" id="3.30.750.44">
    <property type="match status" value="1"/>
</dbReference>
<gene>
    <name evidence="8" type="ORF">EDB95_5163</name>
</gene>
<dbReference type="SUPFAM" id="SSF50156">
    <property type="entry name" value="PDZ domain-like"/>
    <property type="match status" value="1"/>
</dbReference>
<dbReference type="InterPro" id="IPR005151">
    <property type="entry name" value="Tail-specific_protease"/>
</dbReference>
<dbReference type="GO" id="GO:0006508">
    <property type="term" value="P:proteolysis"/>
    <property type="evidence" value="ECO:0007669"/>
    <property type="project" value="UniProtKB-KW"/>
</dbReference>
<dbReference type="PANTHER" id="PTHR32060:SF30">
    <property type="entry name" value="CARBOXY-TERMINAL PROCESSING PROTEASE CTPA"/>
    <property type="match status" value="1"/>
</dbReference>